<dbReference type="SFLD" id="SFLDS00029">
    <property type="entry name" value="Radical_SAM"/>
    <property type="match status" value="1"/>
</dbReference>
<evidence type="ECO:0000256" key="3">
    <source>
        <dbReference type="ARBA" id="ARBA00022691"/>
    </source>
</evidence>
<keyword evidence="4" id="KW-0479">Metal-binding</keyword>
<keyword evidence="3" id="KW-0949">S-adenosyl-L-methionine</keyword>
<dbReference type="InterPro" id="IPR023885">
    <property type="entry name" value="4Fe4S-binding_SPASM_dom"/>
</dbReference>
<dbReference type="InterPro" id="IPR058240">
    <property type="entry name" value="rSAM_sf"/>
</dbReference>
<evidence type="ECO:0000256" key="6">
    <source>
        <dbReference type="ARBA" id="ARBA00023014"/>
    </source>
</evidence>
<feature type="domain" description="Radical SAM core" evidence="7">
    <location>
        <begin position="1"/>
        <end position="221"/>
    </location>
</feature>
<name>A0A1N5UF85_9ARCH</name>
<evidence type="ECO:0000256" key="2">
    <source>
        <dbReference type="ARBA" id="ARBA00022485"/>
    </source>
</evidence>
<dbReference type="Pfam" id="PF13186">
    <property type="entry name" value="SPASM"/>
    <property type="match status" value="1"/>
</dbReference>
<dbReference type="GO" id="GO:0046872">
    <property type="term" value="F:metal ion binding"/>
    <property type="evidence" value="ECO:0007669"/>
    <property type="project" value="UniProtKB-KW"/>
</dbReference>
<dbReference type="InterPro" id="IPR017200">
    <property type="entry name" value="PqqE-like"/>
</dbReference>
<organism evidence="8 9">
    <name type="scientific">Cuniculiplasma divulgatum</name>
    <dbReference type="NCBI Taxonomy" id="1673428"/>
    <lineage>
        <taxon>Archaea</taxon>
        <taxon>Methanobacteriati</taxon>
        <taxon>Thermoplasmatota</taxon>
        <taxon>Thermoplasmata</taxon>
        <taxon>Thermoplasmatales</taxon>
        <taxon>Cuniculiplasmataceae</taxon>
        <taxon>Cuniculiplasma</taxon>
    </lineage>
</organism>
<keyword evidence="2" id="KW-0004">4Fe-4S</keyword>
<proteinExistence type="predicted"/>
<accession>A0A1N5UF85</accession>
<protein>
    <submittedName>
        <fullName evidence="8">Radical SAM superfamily enzyme</fullName>
    </submittedName>
</protein>
<evidence type="ECO:0000256" key="5">
    <source>
        <dbReference type="ARBA" id="ARBA00023004"/>
    </source>
</evidence>
<dbReference type="SFLD" id="SFLDG01067">
    <property type="entry name" value="SPASM/twitch_domain_containing"/>
    <property type="match status" value="1"/>
</dbReference>
<dbReference type="Gene3D" id="3.20.20.70">
    <property type="entry name" value="Aldolase class I"/>
    <property type="match status" value="1"/>
</dbReference>
<keyword evidence="6" id="KW-0411">Iron-sulfur</keyword>
<dbReference type="GO" id="GO:0003824">
    <property type="term" value="F:catalytic activity"/>
    <property type="evidence" value="ECO:0007669"/>
    <property type="project" value="InterPro"/>
</dbReference>
<dbReference type="RefSeq" id="WP_148689719.1">
    <property type="nucleotide sequence ID" value="NZ_LT671858.1"/>
</dbReference>
<keyword evidence="5" id="KW-0408">Iron</keyword>
<sequence>MLPTVATWTFTNKCNLKCIYCANRGNHINSVEELSTHQKFKVAERLSSYNIKEIGLTGGEFFLAKDWQDILKKLGDLDFDISINSNGTLFSDRIIKVVEKYADKISNISVSLDGYNEEFHDRTRGKGTFAKTIYNLRSLKNENINFDINWNLTSDNYKHLTKMIDLCKDIGAKGLTISTLEPIGAGKLLDRNLFITSSQLETFTQMFYNIYRSHEKNFNLSLNYPFSFLVDPNVLVPLIREQRKTWENRHNCGIFSNRIFIDPAGNILPCNFIQEPTDNLLNTDLECIWGSKTAIEWRKIVQNRNKCEGCTYSDICVGCPAVALARTGDVGARDPLCSSTRI</sequence>
<gene>
    <name evidence="8" type="ORF">CSP5_0918</name>
</gene>
<dbReference type="CDD" id="cd01335">
    <property type="entry name" value="Radical_SAM"/>
    <property type="match status" value="1"/>
</dbReference>
<dbReference type="InterPro" id="IPR007197">
    <property type="entry name" value="rSAM"/>
</dbReference>
<evidence type="ECO:0000259" key="7">
    <source>
        <dbReference type="PROSITE" id="PS51918"/>
    </source>
</evidence>
<dbReference type="SFLD" id="SFLDG01386">
    <property type="entry name" value="main_SPASM_domain-containing"/>
    <property type="match status" value="1"/>
</dbReference>
<dbReference type="Pfam" id="PF04055">
    <property type="entry name" value="Radical_SAM"/>
    <property type="match status" value="1"/>
</dbReference>
<evidence type="ECO:0000313" key="8">
    <source>
        <dbReference type="EMBL" id="SIM58905.1"/>
    </source>
</evidence>
<dbReference type="GO" id="GO:0051539">
    <property type="term" value="F:4 iron, 4 sulfur cluster binding"/>
    <property type="evidence" value="ECO:0007669"/>
    <property type="project" value="UniProtKB-KW"/>
</dbReference>
<dbReference type="SUPFAM" id="SSF102114">
    <property type="entry name" value="Radical SAM enzymes"/>
    <property type="match status" value="1"/>
</dbReference>
<dbReference type="Proteomes" id="UP000195607">
    <property type="component" value="Chromosome I"/>
</dbReference>
<dbReference type="InterPro" id="IPR006638">
    <property type="entry name" value="Elp3/MiaA/NifB-like_rSAM"/>
</dbReference>
<dbReference type="EMBL" id="LT671858">
    <property type="protein sequence ID" value="SIM58905.1"/>
    <property type="molecule type" value="Genomic_DNA"/>
</dbReference>
<evidence type="ECO:0000256" key="1">
    <source>
        <dbReference type="ARBA" id="ARBA00001966"/>
    </source>
</evidence>
<dbReference type="InterPro" id="IPR013785">
    <property type="entry name" value="Aldolase_TIM"/>
</dbReference>
<dbReference type="PANTHER" id="PTHR11228:SF35">
    <property type="entry name" value="MOLYBDENUM COFACTOR BIOSYNTHESIS PROTEIN A-RELATED"/>
    <property type="match status" value="1"/>
</dbReference>
<evidence type="ECO:0000256" key="4">
    <source>
        <dbReference type="ARBA" id="ARBA00022723"/>
    </source>
</evidence>
<dbReference type="GeneID" id="41588188"/>
<dbReference type="InterPro" id="IPR050377">
    <property type="entry name" value="Radical_SAM_PqqE_MftC-like"/>
</dbReference>
<dbReference type="PANTHER" id="PTHR11228">
    <property type="entry name" value="RADICAL SAM DOMAIN PROTEIN"/>
    <property type="match status" value="1"/>
</dbReference>
<dbReference type="PIRSF" id="PIRSF037420">
    <property type="entry name" value="PQQ_syn_pqqE"/>
    <property type="match status" value="1"/>
</dbReference>
<reference evidence="8 9" key="1">
    <citation type="submission" date="2016-04" db="EMBL/GenBank/DDBJ databases">
        <authorList>
            <person name="Evans L.H."/>
            <person name="Alamgir A."/>
            <person name="Owens N."/>
            <person name="Weber N.D."/>
            <person name="Virtaneva K."/>
            <person name="Barbian K."/>
            <person name="Babar A."/>
            <person name="Rosenke K."/>
        </authorList>
    </citation>
    <scope>NUCLEOTIDE SEQUENCE [LARGE SCALE GENOMIC DNA]</scope>
    <source>
        <strain evidence="9">S5(T) (JCM 30642 \VKM B-2941)</strain>
    </source>
</reference>
<dbReference type="AlphaFoldDB" id="A0A1N5UF85"/>
<dbReference type="PROSITE" id="PS51918">
    <property type="entry name" value="RADICAL_SAM"/>
    <property type="match status" value="1"/>
</dbReference>
<comment type="cofactor">
    <cofactor evidence="1">
        <name>[4Fe-4S] cluster</name>
        <dbReference type="ChEBI" id="CHEBI:49883"/>
    </cofactor>
</comment>
<evidence type="ECO:0000313" key="9">
    <source>
        <dbReference type="Proteomes" id="UP000195607"/>
    </source>
</evidence>
<dbReference type="NCBIfam" id="TIGR04085">
    <property type="entry name" value="rSAM_more_4Fe4S"/>
    <property type="match status" value="1"/>
</dbReference>
<dbReference type="SMART" id="SM00729">
    <property type="entry name" value="Elp3"/>
    <property type="match status" value="1"/>
</dbReference>